<dbReference type="InterPro" id="IPR005828">
    <property type="entry name" value="MFS_sugar_transport-like"/>
</dbReference>
<dbReference type="GO" id="GO:0016020">
    <property type="term" value="C:membrane"/>
    <property type="evidence" value="ECO:0007669"/>
    <property type="project" value="UniProtKB-SubCell"/>
</dbReference>
<feature type="transmembrane region" description="Helical" evidence="9">
    <location>
        <begin position="431"/>
        <end position="452"/>
    </location>
</feature>
<evidence type="ECO:0000313" key="11">
    <source>
        <dbReference type="EMBL" id="KAK5086975.1"/>
    </source>
</evidence>
<evidence type="ECO:0000256" key="9">
    <source>
        <dbReference type="SAM" id="Phobius"/>
    </source>
</evidence>
<dbReference type="InterPro" id="IPR036259">
    <property type="entry name" value="MFS_trans_sf"/>
</dbReference>
<proteinExistence type="inferred from homology"/>
<dbReference type="InterPro" id="IPR020846">
    <property type="entry name" value="MFS_dom"/>
</dbReference>
<keyword evidence="6 9" id="KW-0472">Membrane</keyword>
<feature type="transmembrane region" description="Helical" evidence="9">
    <location>
        <begin position="142"/>
        <end position="161"/>
    </location>
</feature>
<feature type="transmembrane region" description="Helical" evidence="9">
    <location>
        <begin position="367"/>
        <end position="391"/>
    </location>
</feature>
<evidence type="ECO:0000259" key="10">
    <source>
        <dbReference type="PROSITE" id="PS50850"/>
    </source>
</evidence>
<feature type="transmembrane region" description="Helical" evidence="9">
    <location>
        <begin position="54"/>
        <end position="75"/>
    </location>
</feature>
<dbReference type="GO" id="GO:0005351">
    <property type="term" value="F:carbohydrate:proton symporter activity"/>
    <property type="evidence" value="ECO:0007669"/>
    <property type="project" value="TreeGrafter"/>
</dbReference>
<dbReference type="AlphaFoldDB" id="A0AAN7T1C6"/>
<dbReference type="InterPro" id="IPR003663">
    <property type="entry name" value="Sugar/inositol_transpt"/>
</dbReference>
<dbReference type="Proteomes" id="UP001309876">
    <property type="component" value="Unassembled WGS sequence"/>
</dbReference>
<dbReference type="InterPro" id="IPR050360">
    <property type="entry name" value="MFS_Sugar_Transporters"/>
</dbReference>
<sequence length="538" mass="60801">MYLNLYKPGRPTRWSITFACQLAFVLFGYDQGVFSGIIGNEHFLDTMNHPNDSLMGIIVSIYNLGCFSGCILNFFIGDKLGRRRCMWFAMGWIIVGAALQTSAFGVPHMMVGRYITGIGTGIETSTVPMYQAELAPANIRGMLVCSEPLFVGVGIVISYFFDYGLSFVANPPGMAWRLPIACQMIFAFVVVFMVFGLPESPRYCYQKGRKDEALQILCKVYDAPPDDPKVRREENDILETIELEREQGEYQWRNILKRDRVQTGRRVLLAYGMQFMNQMGGINLVVYYVPEALEQNVGLTRNLSLIIGGCIQVMFVIGSFYPTFYSDKVGRRAPMLWGSFGLGVSMMMIAILLSFNGTSKEHATASAAVAFFFTYMLIFGASVNCIPWCYVPEILPLHARAKGTAIGISSNWLWNFFVVMITPILLNRLAWKGYLVFMVTNFLFVPLVYFCYPETANLTLEEIDYIFSDDTKNSVKWSLEMRKERTKYGRRESFVEDGDMRRRRNSAGDGGSMDNGRTLRDSSDEGKIAGQAEHSEKI</sequence>
<evidence type="ECO:0000313" key="12">
    <source>
        <dbReference type="Proteomes" id="UP001309876"/>
    </source>
</evidence>
<evidence type="ECO:0000256" key="6">
    <source>
        <dbReference type="ARBA" id="ARBA00023136"/>
    </source>
</evidence>
<dbReference type="PROSITE" id="PS00217">
    <property type="entry name" value="SUGAR_TRANSPORT_2"/>
    <property type="match status" value="1"/>
</dbReference>
<accession>A0AAN7T1C6</accession>
<feature type="compositionally biased region" description="Basic and acidic residues" evidence="8">
    <location>
        <begin position="517"/>
        <end position="538"/>
    </location>
</feature>
<dbReference type="PANTHER" id="PTHR48022">
    <property type="entry name" value="PLASTIDIC GLUCOSE TRANSPORTER 4"/>
    <property type="match status" value="1"/>
</dbReference>
<feature type="transmembrane region" description="Helical" evidence="9">
    <location>
        <begin position="302"/>
        <end position="324"/>
    </location>
</feature>
<dbReference type="Gene3D" id="1.20.1250.20">
    <property type="entry name" value="MFS general substrate transporter like domains"/>
    <property type="match status" value="1"/>
</dbReference>
<feature type="transmembrane region" description="Helical" evidence="9">
    <location>
        <begin position="336"/>
        <end position="355"/>
    </location>
</feature>
<dbReference type="FunFam" id="1.20.1250.20:FF:000090">
    <property type="entry name" value="MFS sugar transporter, putative"/>
    <property type="match status" value="1"/>
</dbReference>
<keyword evidence="12" id="KW-1185">Reference proteome</keyword>
<feature type="transmembrane region" description="Helical" evidence="9">
    <location>
        <begin position="403"/>
        <end position="425"/>
    </location>
</feature>
<dbReference type="EMBL" id="JAVRRJ010000003">
    <property type="protein sequence ID" value="KAK5086975.1"/>
    <property type="molecule type" value="Genomic_DNA"/>
</dbReference>
<feature type="domain" description="Major facilitator superfamily (MFS) profile" evidence="10">
    <location>
        <begin position="16"/>
        <end position="456"/>
    </location>
</feature>
<reference evidence="11 12" key="1">
    <citation type="submission" date="2023-08" db="EMBL/GenBank/DDBJ databases">
        <title>Black Yeasts Isolated from many extreme environments.</title>
        <authorList>
            <person name="Coleine C."/>
            <person name="Stajich J.E."/>
            <person name="Selbmann L."/>
        </authorList>
    </citation>
    <scope>NUCLEOTIDE SEQUENCE [LARGE SCALE GENOMIC DNA]</scope>
    <source>
        <strain evidence="11 12">CCFEE 5910</strain>
    </source>
</reference>
<evidence type="ECO:0000256" key="4">
    <source>
        <dbReference type="ARBA" id="ARBA00022692"/>
    </source>
</evidence>
<keyword evidence="3 7" id="KW-0813">Transport</keyword>
<comment type="similarity">
    <text evidence="2 7">Belongs to the major facilitator superfamily. Sugar transporter (TC 2.A.1.1) family.</text>
</comment>
<name>A0AAN7T1C6_9EURO</name>
<dbReference type="PROSITE" id="PS50850">
    <property type="entry name" value="MFS"/>
    <property type="match status" value="1"/>
</dbReference>
<feature type="transmembrane region" description="Helical" evidence="9">
    <location>
        <begin position="267"/>
        <end position="290"/>
    </location>
</feature>
<evidence type="ECO:0000256" key="5">
    <source>
        <dbReference type="ARBA" id="ARBA00022989"/>
    </source>
</evidence>
<dbReference type="InterPro" id="IPR005829">
    <property type="entry name" value="Sugar_transporter_CS"/>
</dbReference>
<feature type="transmembrane region" description="Helical" evidence="9">
    <location>
        <begin position="176"/>
        <end position="197"/>
    </location>
</feature>
<keyword evidence="5 9" id="KW-1133">Transmembrane helix</keyword>
<evidence type="ECO:0000256" key="1">
    <source>
        <dbReference type="ARBA" id="ARBA00004141"/>
    </source>
</evidence>
<keyword evidence="4 9" id="KW-0812">Transmembrane</keyword>
<feature type="region of interest" description="Disordered" evidence="8">
    <location>
        <begin position="496"/>
        <end position="538"/>
    </location>
</feature>
<dbReference type="SUPFAM" id="SSF103473">
    <property type="entry name" value="MFS general substrate transporter"/>
    <property type="match status" value="1"/>
</dbReference>
<evidence type="ECO:0000256" key="2">
    <source>
        <dbReference type="ARBA" id="ARBA00010992"/>
    </source>
</evidence>
<evidence type="ECO:0000256" key="8">
    <source>
        <dbReference type="SAM" id="MobiDB-lite"/>
    </source>
</evidence>
<comment type="caution">
    <text evidence="11">The sequence shown here is derived from an EMBL/GenBank/DDBJ whole genome shotgun (WGS) entry which is preliminary data.</text>
</comment>
<dbReference type="NCBIfam" id="TIGR00879">
    <property type="entry name" value="SP"/>
    <property type="match status" value="1"/>
</dbReference>
<evidence type="ECO:0000256" key="3">
    <source>
        <dbReference type="ARBA" id="ARBA00022448"/>
    </source>
</evidence>
<gene>
    <name evidence="11" type="ORF">LTR05_004146</name>
</gene>
<dbReference type="Pfam" id="PF00083">
    <property type="entry name" value="Sugar_tr"/>
    <property type="match status" value="1"/>
</dbReference>
<organism evidence="11 12">
    <name type="scientific">Lithohypha guttulata</name>
    <dbReference type="NCBI Taxonomy" id="1690604"/>
    <lineage>
        <taxon>Eukaryota</taxon>
        <taxon>Fungi</taxon>
        <taxon>Dikarya</taxon>
        <taxon>Ascomycota</taxon>
        <taxon>Pezizomycotina</taxon>
        <taxon>Eurotiomycetes</taxon>
        <taxon>Chaetothyriomycetidae</taxon>
        <taxon>Chaetothyriales</taxon>
        <taxon>Trichomeriaceae</taxon>
        <taxon>Lithohypha</taxon>
    </lineage>
</organism>
<dbReference type="PANTHER" id="PTHR48022:SF72">
    <property type="entry name" value="MAJOR FACILITATOR SUPERFAMILY (MFS) PROFILE DOMAIN-CONTAINING PROTEIN-RELATED"/>
    <property type="match status" value="1"/>
</dbReference>
<comment type="subcellular location">
    <subcellularLocation>
        <location evidence="1">Membrane</location>
        <topology evidence="1">Multi-pass membrane protein</topology>
    </subcellularLocation>
</comment>
<protein>
    <recommendedName>
        <fullName evidence="10">Major facilitator superfamily (MFS) profile domain-containing protein</fullName>
    </recommendedName>
</protein>
<evidence type="ECO:0000256" key="7">
    <source>
        <dbReference type="RuleBase" id="RU003346"/>
    </source>
</evidence>
<dbReference type="PRINTS" id="PR00171">
    <property type="entry name" value="SUGRTRNSPORT"/>
</dbReference>